<dbReference type="Proteomes" id="UP000634136">
    <property type="component" value="Unassembled WGS sequence"/>
</dbReference>
<keyword evidence="2" id="KW-1185">Reference proteome</keyword>
<organism evidence="1 2">
    <name type="scientific">Senna tora</name>
    <dbReference type="NCBI Taxonomy" id="362788"/>
    <lineage>
        <taxon>Eukaryota</taxon>
        <taxon>Viridiplantae</taxon>
        <taxon>Streptophyta</taxon>
        <taxon>Embryophyta</taxon>
        <taxon>Tracheophyta</taxon>
        <taxon>Spermatophyta</taxon>
        <taxon>Magnoliopsida</taxon>
        <taxon>eudicotyledons</taxon>
        <taxon>Gunneridae</taxon>
        <taxon>Pentapetalae</taxon>
        <taxon>rosids</taxon>
        <taxon>fabids</taxon>
        <taxon>Fabales</taxon>
        <taxon>Fabaceae</taxon>
        <taxon>Caesalpinioideae</taxon>
        <taxon>Cassia clade</taxon>
        <taxon>Senna</taxon>
    </lineage>
</organism>
<comment type="caution">
    <text evidence="1">The sequence shown here is derived from an EMBL/GenBank/DDBJ whole genome shotgun (WGS) entry which is preliminary data.</text>
</comment>
<accession>A0A835CD95</accession>
<dbReference type="EMBL" id="JAAIUW010000003">
    <property type="protein sequence ID" value="KAF7837361.1"/>
    <property type="molecule type" value="Genomic_DNA"/>
</dbReference>
<evidence type="ECO:0000313" key="2">
    <source>
        <dbReference type="Proteomes" id="UP000634136"/>
    </source>
</evidence>
<gene>
    <name evidence="1" type="ORF">G2W53_005843</name>
</gene>
<dbReference type="AlphaFoldDB" id="A0A835CD95"/>
<reference evidence="1" key="1">
    <citation type="submission" date="2020-09" db="EMBL/GenBank/DDBJ databases">
        <title>Genome-Enabled Discovery of Anthraquinone Biosynthesis in Senna tora.</title>
        <authorList>
            <person name="Kang S.-H."/>
            <person name="Pandey R.P."/>
            <person name="Lee C.-M."/>
            <person name="Sim J.-S."/>
            <person name="Jeong J.-T."/>
            <person name="Choi B.-S."/>
            <person name="Jung M."/>
            <person name="Ginzburg D."/>
            <person name="Zhao K."/>
            <person name="Won S.Y."/>
            <person name="Oh T.-J."/>
            <person name="Yu Y."/>
            <person name="Kim N.-H."/>
            <person name="Lee O.R."/>
            <person name="Lee T.-H."/>
            <person name="Bashyal P."/>
            <person name="Kim T.-S."/>
            <person name="Lee W.-H."/>
            <person name="Kawkins C."/>
            <person name="Kim C.-K."/>
            <person name="Kim J.S."/>
            <person name="Ahn B.O."/>
            <person name="Rhee S.Y."/>
            <person name="Sohng J.K."/>
        </authorList>
    </citation>
    <scope>NUCLEOTIDE SEQUENCE</scope>
    <source>
        <tissue evidence="1">Leaf</tissue>
    </source>
</reference>
<proteinExistence type="predicted"/>
<sequence>MDACGLNQWWHLRPALLREMRKEEIENIKKE</sequence>
<name>A0A835CD95_9FABA</name>
<evidence type="ECO:0000313" key="1">
    <source>
        <dbReference type="EMBL" id="KAF7837361.1"/>
    </source>
</evidence>
<protein>
    <submittedName>
        <fullName evidence="1">Uncharacterized protein</fullName>
    </submittedName>
</protein>